<accession>A0A8S5NXS4</accession>
<protein>
    <submittedName>
        <fullName evidence="1">Uncharacterized protein</fullName>
    </submittedName>
</protein>
<reference evidence="1" key="1">
    <citation type="journal article" date="2021" name="Proc. Natl. Acad. Sci. U.S.A.">
        <title>A Catalog of Tens of Thousands of Viruses from Human Metagenomes Reveals Hidden Associations with Chronic Diseases.</title>
        <authorList>
            <person name="Tisza M.J."/>
            <person name="Buck C.B."/>
        </authorList>
    </citation>
    <scope>NUCLEOTIDE SEQUENCE</scope>
    <source>
        <strain evidence="1">CtPT18</strain>
    </source>
</reference>
<dbReference type="EMBL" id="BK015266">
    <property type="protein sequence ID" value="DAD98763.1"/>
    <property type="molecule type" value="Genomic_DNA"/>
</dbReference>
<evidence type="ECO:0000313" key="1">
    <source>
        <dbReference type="EMBL" id="DAD98763.1"/>
    </source>
</evidence>
<proteinExistence type="predicted"/>
<name>A0A8S5NXS4_9CAUD</name>
<sequence>MVWYFLLEKIFHMRTNIARRRPPAIFRLGSTFLFQIF</sequence>
<organism evidence="1">
    <name type="scientific">Myoviridae sp. ctPT18</name>
    <dbReference type="NCBI Taxonomy" id="2825098"/>
    <lineage>
        <taxon>Viruses</taxon>
        <taxon>Duplodnaviria</taxon>
        <taxon>Heunggongvirae</taxon>
        <taxon>Uroviricota</taxon>
        <taxon>Caudoviricetes</taxon>
    </lineage>
</organism>